<gene>
    <name evidence="1" type="ORF">RHSP_80435</name>
</gene>
<evidence type="ECO:0000313" key="1">
    <source>
        <dbReference type="EMBL" id="ENN89851.1"/>
    </source>
</evidence>
<name>N6V9G4_9HYPH</name>
<dbReference type="EMBL" id="AQHN01000001">
    <property type="protein sequence ID" value="ENN89851.1"/>
    <property type="molecule type" value="Genomic_DNA"/>
</dbReference>
<reference evidence="1 2" key="1">
    <citation type="journal article" date="2012" name="BMC Genomics">
        <title>Genomic basis of broad host range and environmental adaptability of Rhizobium tropici CIAT 899 and Rhizobium sp. PRF 81 which are used in inoculants for common bean (Phaseolus vulgaris L.).</title>
        <authorList>
            <person name="Ormeno-Orrillo E."/>
            <person name="Menna P."/>
            <person name="Almeida L.G."/>
            <person name="Ollero F.J."/>
            <person name="Nicolas M.F."/>
            <person name="Pains Rodrigues E."/>
            <person name="Shigueyoshi Nakatani A."/>
            <person name="Silva Batista J.S."/>
            <person name="Oliveira Chueire L.M."/>
            <person name="Souza R.C."/>
            <person name="Ribeiro Vasconcelos A.T."/>
            <person name="Megias M."/>
            <person name="Hungria M."/>
            <person name="Martinez-Romero E."/>
        </authorList>
    </citation>
    <scope>NUCLEOTIDE SEQUENCE [LARGE SCALE GENOMIC DNA]</scope>
    <source>
        <strain evidence="1 2">PRF 81</strain>
    </source>
</reference>
<dbReference type="AlphaFoldDB" id="N6V9G4"/>
<dbReference type="Proteomes" id="UP000012429">
    <property type="component" value="Unassembled WGS sequence"/>
</dbReference>
<organism evidence="1 2">
    <name type="scientific">Rhizobium freirei PRF 81</name>
    <dbReference type="NCBI Taxonomy" id="363754"/>
    <lineage>
        <taxon>Bacteria</taxon>
        <taxon>Pseudomonadati</taxon>
        <taxon>Pseudomonadota</taxon>
        <taxon>Alphaproteobacteria</taxon>
        <taxon>Hyphomicrobiales</taxon>
        <taxon>Rhizobiaceae</taxon>
        <taxon>Rhizobium/Agrobacterium group</taxon>
        <taxon>Rhizobium</taxon>
    </lineage>
</organism>
<keyword evidence="2" id="KW-1185">Reference proteome</keyword>
<protein>
    <submittedName>
        <fullName evidence="1">Uncharacterized protein</fullName>
    </submittedName>
</protein>
<evidence type="ECO:0000313" key="2">
    <source>
        <dbReference type="Proteomes" id="UP000012429"/>
    </source>
</evidence>
<accession>N6V9G4</accession>
<sequence>MKLLRRSAMSVLLSGDCSGRLGGSERIVDRFGRVATLCYGRDRQVIAAEHAVAAGPYAFDRGPAFAIDGDAAGFHAQRAEARCFERLADGLEDLIGGNDADIAGGGELAVAQFGIFDFDAGDLAVLVEDALRCQPMTDDDALGGGQILLELGGVHVLLAAAIADRHLFGAEQLGLHGRVDRGHAAAENDDAAADGDVGLAAGLAQLGDVGDSIGDAIEVLAFGAQRVDAGKAEAEEDGVILRRQIGKAEIAAERLAVLDLDAADGEHVVDFLLGEVVDRLVGGDAVFVQAAGLFAGIEDSDVMTLDGKTMGTGKTGGAGADDGDLLAGGFGTRIELLVFGHGRIGRIALQPTDFHRALFGRVAHASLLAELFGGTDAGAHAAEDVLVEDRLGRADRIARRDLANEHRNVDGCRTGRHARRVVAEIASVGCDQRLVFVETRVKIGKVCIIFGGREPAFMNPSFQSSH</sequence>
<comment type="caution">
    <text evidence="1">The sequence shown here is derived from an EMBL/GenBank/DDBJ whole genome shotgun (WGS) entry which is preliminary data.</text>
</comment>
<proteinExistence type="predicted"/>